<feature type="transmembrane region" description="Helical" evidence="6">
    <location>
        <begin position="424"/>
        <end position="443"/>
    </location>
</feature>
<feature type="transmembrane region" description="Helical" evidence="6">
    <location>
        <begin position="620"/>
        <end position="640"/>
    </location>
</feature>
<feature type="compositionally biased region" description="Polar residues" evidence="7">
    <location>
        <begin position="65"/>
        <end position="81"/>
    </location>
</feature>
<dbReference type="PANTHER" id="PTHR12385:SF88">
    <property type="entry name" value="CHOLINE TRANSPORTER-LIKE PROTEIN CTL1"/>
    <property type="match status" value="1"/>
</dbReference>
<feature type="compositionally biased region" description="Polar residues" evidence="7">
    <location>
        <begin position="743"/>
        <end position="766"/>
    </location>
</feature>
<comment type="similarity">
    <text evidence="2 6">Belongs to the CTL (choline transporter-like) family.</text>
</comment>
<dbReference type="InterPro" id="IPR007603">
    <property type="entry name" value="Choline_transptr-like"/>
</dbReference>
<dbReference type="EMBL" id="KQ085947">
    <property type="protein sequence ID" value="KLO14189.1"/>
    <property type="molecule type" value="Genomic_DNA"/>
</dbReference>
<dbReference type="PANTHER" id="PTHR12385">
    <property type="entry name" value="CHOLINE TRANSPORTER-LIKE (SLC FAMILY 44)"/>
    <property type="match status" value="1"/>
</dbReference>
<dbReference type="InParanoid" id="A0A0H2RQP0"/>
<evidence type="ECO:0000256" key="3">
    <source>
        <dbReference type="ARBA" id="ARBA00022692"/>
    </source>
</evidence>
<evidence type="ECO:0000256" key="7">
    <source>
        <dbReference type="SAM" id="MobiDB-lite"/>
    </source>
</evidence>
<evidence type="ECO:0000313" key="8">
    <source>
        <dbReference type="EMBL" id="KLO14189.1"/>
    </source>
</evidence>
<accession>A0A0H2RQP0</accession>
<feature type="transmembrane region" description="Helical" evidence="6">
    <location>
        <begin position="491"/>
        <end position="511"/>
    </location>
</feature>
<dbReference type="Pfam" id="PF04515">
    <property type="entry name" value="Choline_transpo"/>
    <property type="match status" value="1"/>
</dbReference>
<organism evidence="8 9">
    <name type="scientific">Schizopora paradoxa</name>
    <dbReference type="NCBI Taxonomy" id="27342"/>
    <lineage>
        <taxon>Eukaryota</taxon>
        <taxon>Fungi</taxon>
        <taxon>Dikarya</taxon>
        <taxon>Basidiomycota</taxon>
        <taxon>Agaricomycotina</taxon>
        <taxon>Agaricomycetes</taxon>
        <taxon>Hymenochaetales</taxon>
        <taxon>Schizoporaceae</taxon>
        <taxon>Schizopora</taxon>
    </lineage>
</organism>
<feature type="transmembrane region" description="Helical" evidence="6">
    <location>
        <begin position="523"/>
        <end position="547"/>
    </location>
</feature>
<feature type="compositionally biased region" description="Basic and acidic residues" evidence="7">
    <location>
        <begin position="44"/>
        <end position="54"/>
    </location>
</feature>
<feature type="transmembrane region" description="Helical" evidence="6">
    <location>
        <begin position="373"/>
        <end position="404"/>
    </location>
</feature>
<feature type="compositionally biased region" description="Polar residues" evidence="7">
    <location>
        <begin position="30"/>
        <end position="41"/>
    </location>
</feature>
<feature type="transmembrane region" description="Helical" evidence="6">
    <location>
        <begin position="331"/>
        <end position="352"/>
    </location>
</feature>
<dbReference type="GO" id="GO:0022857">
    <property type="term" value="F:transmembrane transporter activity"/>
    <property type="evidence" value="ECO:0007669"/>
    <property type="project" value="UniProtKB-UniRule"/>
</dbReference>
<proteinExistence type="inferred from homology"/>
<sequence length="800" mass="86977">MTASFAAYASQFLNRQNQHAPSASESSSSQPLFYSFTTDNGSRAGDDTMLAHEDELGDEDDPHLRQSSGRLSSMQGFSSQHIGDIADAYDDDDPYLRLDEEDPPIGSSARLPEDSVPFMASETQEPSQGWLAHRATPSYYPSPSPPSDSDSDSGDPPPDLFTAAATDRNYTSSPLPPPRTQNSHPLTESLLPRDGVSRPVDVFSLPDPRHPRRGRAARRDHSWTVAWLFSLTACAIGSFVVLFTTSTKHAPKGSIVPYTTLLHTVPLITILTFLSAAVSYGHIMLLRIFVRPVIFATSVFIPATLFISAIWAFVGSFMWEEGSEPTWGETVGLRLFSIIPLVFALITSRNLIHLPEELHSTSSILNLATQILMLNPFLLALSPLILLLALLVSIPFFTLAFRLLLVGYFTPTVGTVWEWHVRNWAGWSIAVTVSVWLWSWGVARGILRATCAGVIGAWYFQSPDAPNRPPFDTYTVHAAITRSTDASLGSIVLSSLLLTGVRLISLLTAALRRYTPIPLLPWLAVPLRVLGNASGALSALALVYVGLTGDSFMPSARRAQALSAGVHGGSSGGRVRYRRSGIDPSLSILTITPLTLTLPFALSAYLFVAHTLGAPGYASVAALLAGGITALVGMFCAGLVEDTADTLYMCYCIDRDLGIVRKQEVNSAFEWKAMGHHPLPRADPAPVISRPVSKPTTSSAPISGSPPSPSDSDPDYVPDEQAYQPPQISHSRHEESPFMQENDMISPSYLESQQDPSSFMYSQRSVISPELARSLSPPPQRNTKDDEENGDSMMMLGMDF</sequence>
<dbReference type="STRING" id="27342.A0A0H2RQP0"/>
<feature type="transmembrane region" description="Helical" evidence="6">
    <location>
        <begin position="222"/>
        <end position="243"/>
    </location>
</feature>
<dbReference type="GO" id="GO:0005886">
    <property type="term" value="C:plasma membrane"/>
    <property type="evidence" value="ECO:0007669"/>
    <property type="project" value="UniProtKB-SubCell"/>
</dbReference>
<dbReference type="AlphaFoldDB" id="A0A0H2RQP0"/>
<feature type="region of interest" description="Disordered" evidence="7">
    <location>
        <begin position="16"/>
        <end position="214"/>
    </location>
</feature>
<gene>
    <name evidence="8" type="ORF">SCHPADRAFT_939737</name>
</gene>
<name>A0A0H2RQP0_9AGAM</name>
<evidence type="ECO:0000256" key="2">
    <source>
        <dbReference type="ARBA" id="ARBA00007168"/>
    </source>
</evidence>
<keyword evidence="4 6" id="KW-1133">Transmembrane helix</keyword>
<evidence type="ECO:0000256" key="4">
    <source>
        <dbReference type="ARBA" id="ARBA00022989"/>
    </source>
</evidence>
<evidence type="ECO:0000256" key="6">
    <source>
        <dbReference type="RuleBase" id="RU368066"/>
    </source>
</evidence>
<reference evidence="8 9" key="1">
    <citation type="submission" date="2015-04" db="EMBL/GenBank/DDBJ databases">
        <title>Complete genome sequence of Schizopora paradoxa KUC8140, a cosmopolitan wood degrader in East Asia.</title>
        <authorList>
            <consortium name="DOE Joint Genome Institute"/>
            <person name="Min B."/>
            <person name="Park H."/>
            <person name="Jang Y."/>
            <person name="Kim J.-J."/>
            <person name="Kim K.H."/>
            <person name="Pangilinan J."/>
            <person name="Lipzen A."/>
            <person name="Riley R."/>
            <person name="Grigoriev I.V."/>
            <person name="Spatafora J.W."/>
            <person name="Choi I.-G."/>
        </authorList>
    </citation>
    <scope>NUCLEOTIDE SEQUENCE [LARGE SCALE GENOMIC DNA]</scope>
    <source>
        <strain evidence="8 9">KUC8140</strain>
    </source>
</reference>
<evidence type="ECO:0000256" key="5">
    <source>
        <dbReference type="ARBA" id="ARBA00023136"/>
    </source>
</evidence>
<keyword evidence="9" id="KW-1185">Reference proteome</keyword>
<feature type="transmembrane region" description="Helical" evidence="6">
    <location>
        <begin position="255"/>
        <end position="281"/>
    </location>
</feature>
<feature type="transmembrane region" description="Helical" evidence="6">
    <location>
        <begin position="586"/>
        <end position="608"/>
    </location>
</feature>
<keyword evidence="3 6" id="KW-0812">Transmembrane</keyword>
<comment type="function">
    <text evidence="6">Probably involved in transport through the plasma membrane.</text>
</comment>
<keyword evidence="5 6" id="KW-0472">Membrane</keyword>
<dbReference type="OrthoDB" id="420519at2759"/>
<evidence type="ECO:0000313" key="9">
    <source>
        <dbReference type="Proteomes" id="UP000053477"/>
    </source>
</evidence>
<protein>
    <recommendedName>
        <fullName evidence="6">Protein PNS1</fullName>
    </recommendedName>
</protein>
<dbReference type="Proteomes" id="UP000053477">
    <property type="component" value="Unassembled WGS sequence"/>
</dbReference>
<evidence type="ECO:0000256" key="1">
    <source>
        <dbReference type="ARBA" id="ARBA00004141"/>
    </source>
</evidence>
<feature type="compositionally biased region" description="Acidic residues" evidence="7">
    <location>
        <begin position="87"/>
        <end position="103"/>
    </location>
</feature>
<comment type="subcellular location">
    <subcellularLocation>
        <location evidence="6">Cell membrane</location>
        <topology evidence="6">Multi-pass membrane protein</topology>
    </subcellularLocation>
    <subcellularLocation>
        <location evidence="1">Membrane</location>
        <topology evidence="1">Multi-pass membrane protein</topology>
    </subcellularLocation>
</comment>
<feature type="region of interest" description="Disordered" evidence="7">
    <location>
        <begin position="680"/>
        <end position="800"/>
    </location>
</feature>
<feature type="transmembrane region" description="Helical" evidence="6">
    <location>
        <begin position="293"/>
        <end position="319"/>
    </location>
</feature>